<proteinExistence type="predicted"/>
<dbReference type="EMBL" id="JAAVJH010000005">
    <property type="protein sequence ID" value="NJR78840.1"/>
    <property type="molecule type" value="Genomic_DNA"/>
</dbReference>
<feature type="transmembrane region" description="Helical" evidence="1">
    <location>
        <begin position="149"/>
        <end position="171"/>
    </location>
</feature>
<gene>
    <name evidence="3" type="ORF">HBH26_09595</name>
</gene>
<evidence type="ECO:0000313" key="4">
    <source>
        <dbReference type="Proteomes" id="UP000732399"/>
    </source>
</evidence>
<dbReference type="CDD" id="cd07341">
    <property type="entry name" value="M56_BlaR1_MecR1_like"/>
    <property type="match status" value="1"/>
</dbReference>
<dbReference type="PANTHER" id="PTHR34978">
    <property type="entry name" value="POSSIBLE SENSOR-TRANSDUCER PROTEIN BLAR"/>
    <property type="match status" value="1"/>
</dbReference>
<name>A0ABX1CLI2_9SPHN</name>
<reference evidence="3 4" key="1">
    <citation type="submission" date="2020-03" db="EMBL/GenBank/DDBJ databases">
        <authorList>
            <person name="Wang L."/>
            <person name="He N."/>
            <person name="Li Y."/>
            <person name="Fang Y."/>
            <person name="Zhang F."/>
        </authorList>
    </citation>
    <scope>NUCLEOTIDE SEQUENCE [LARGE SCALE GENOMIC DNA]</scope>
    <source>
        <strain evidence="3 4">36D10-4-7</strain>
    </source>
</reference>
<dbReference type="RefSeq" id="WP_168134381.1">
    <property type="nucleotide sequence ID" value="NZ_JAAVJH010000005.1"/>
</dbReference>
<sequence length="552" mass="58006">MICWIAEALAASAALMLAVLAMRGPVRRAFGAELAYALWAIPVLRLLMPPLPQEWHAAATAPIAEIGRQASAVMIAPLSDIATPAAGAPATDAAIAMVEQPGWPDLLPLVLAGTWIAGAMLFLAWQLARYVRFRIALMARAVPLDRQGRVAIVESAGATGPLAFGIVHRVVAFPPDFAARYDADERDLALAHELGHHARGDLIANWIALAVLALHWFNPVAWIAYRAFRADQEMANDAGVMARLGPGARHAYGCAIVKAAHGRALTPACHLHTIKDLKGRLRMLARGRASRTRMVAGAAGAMGLTVSALALTASGTQAAERVRARVEKATGVEIAAIDPVAAIHPATAAVATPAAGAQGKTRVTVNRDGRTETYEGEAADAYLAAHPLPAPPAPPAPPADVADRDGYRGAMPALPPAVPAVPMPPEPPVVAERNCGKGERGSAFVVERRDGARSVTVICTDRIEAHARAAARAGASARLAADRARIAGERARVAGLRAGQSGMATALASLRETRRAMAANHAIPDEDRAEALRELDEAMDEVRRELHDIGHD</sequence>
<dbReference type="InterPro" id="IPR008756">
    <property type="entry name" value="Peptidase_M56"/>
</dbReference>
<dbReference type="Pfam" id="PF05569">
    <property type="entry name" value="Peptidase_M56"/>
    <property type="match status" value="1"/>
</dbReference>
<accession>A0ABX1CLI2</accession>
<dbReference type="PANTHER" id="PTHR34978:SF3">
    <property type="entry name" value="SLR0241 PROTEIN"/>
    <property type="match status" value="1"/>
</dbReference>
<dbReference type="Proteomes" id="UP000732399">
    <property type="component" value="Unassembled WGS sequence"/>
</dbReference>
<keyword evidence="1" id="KW-0472">Membrane</keyword>
<dbReference type="InterPro" id="IPR052173">
    <property type="entry name" value="Beta-lactam_resp_regulator"/>
</dbReference>
<comment type="caution">
    <text evidence="3">The sequence shown here is derived from an EMBL/GenBank/DDBJ whole genome shotgun (WGS) entry which is preliminary data.</text>
</comment>
<keyword evidence="4" id="KW-1185">Reference proteome</keyword>
<feature type="transmembrane region" description="Helical" evidence="1">
    <location>
        <begin position="106"/>
        <end position="128"/>
    </location>
</feature>
<evidence type="ECO:0000313" key="3">
    <source>
        <dbReference type="EMBL" id="NJR78840.1"/>
    </source>
</evidence>
<feature type="domain" description="Peptidase M56" evidence="2">
    <location>
        <begin position="11"/>
        <end position="284"/>
    </location>
</feature>
<keyword evidence="1" id="KW-0812">Transmembrane</keyword>
<feature type="transmembrane region" description="Helical" evidence="1">
    <location>
        <begin position="203"/>
        <end position="225"/>
    </location>
</feature>
<organism evidence="3 4">
    <name type="scientific">Sphingomonas corticis</name>
    <dbReference type="NCBI Taxonomy" id="2722791"/>
    <lineage>
        <taxon>Bacteria</taxon>
        <taxon>Pseudomonadati</taxon>
        <taxon>Pseudomonadota</taxon>
        <taxon>Alphaproteobacteria</taxon>
        <taxon>Sphingomonadales</taxon>
        <taxon>Sphingomonadaceae</taxon>
        <taxon>Sphingomonas</taxon>
    </lineage>
</organism>
<keyword evidence="1" id="KW-1133">Transmembrane helix</keyword>
<feature type="transmembrane region" description="Helical" evidence="1">
    <location>
        <begin position="292"/>
        <end position="313"/>
    </location>
</feature>
<evidence type="ECO:0000259" key="2">
    <source>
        <dbReference type="Pfam" id="PF05569"/>
    </source>
</evidence>
<protein>
    <submittedName>
        <fullName evidence="3">Peptidase M56</fullName>
    </submittedName>
</protein>
<evidence type="ECO:0000256" key="1">
    <source>
        <dbReference type="SAM" id="Phobius"/>
    </source>
</evidence>